<dbReference type="SUPFAM" id="SSF48371">
    <property type="entry name" value="ARM repeat"/>
    <property type="match status" value="1"/>
</dbReference>
<evidence type="ECO:0000256" key="1">
    <source>
        <dbReference type="ARBA" id="ARBA00034736"/>
    </source>
</evidence>
<evidence type="ECO:0000313" key="3">
    <source>
        <dbReference type="Ensembl" id="ENSCMIP00000021786.1"/>
    </source>
</evidence>
<dbReference type="OMA" id="DRCCNGQ"/>
<reference evidence="4" key="2">
    <citation type="journal article" date="2007" name="PLoS Biol.">
        <title>Survey sequencing and comparative analysis of the elephant shark (Callorhinchus milii) genome.</title>
        <authorList>
            <person name="Venkatesh B."/>
            <person name="Kirkness E.F."/>
            <person name="Loh Y.H."/>
            <person name="Halpern A.L."/>
            <person name="Lee A.P."/>
            <person name="Johnson J."/>
            <person name="Dandona N."/>
            <person name="Viswanathan L.D."/>
            <person name="Tay A."/>
            <person name="Venter J.C."/>
            <person name="Strausberg R.L."/>
            <person name="Brenner S."/>
        </authorList>
    </citation>
    <scope>NUCLEOTIDE SEQUENCE [LARGE SCALE GENOMIC DNA]</scope>
</reference>
<proteinExistence type="inferred from homology"/>
<dbReference type="InterPro" id="IPR016024">
    <property type="entry name" value="ARM-type_fold"/>
</dbReference>
<feature type="transmembrane region" description="Helical" evidence="2">
    <location>
        <begin position="282"/>
        <end position="302"/>
    </location>
</feature>
<accession>A0A4W3HZF2</accession>
<dbReference type="GeneTree" id="ENSGT00390000003878"/>
<dbReference type="GO" id="GO:0005634">
    <property type="term" value="C:nucleus"/>
    <property type="evidence" value="ECO:0007669"/>
    <property type="project" value="TreeGrafter"/>
</dbReference>
<evidence type="ECO:0000313" key="4">
    <source>
        <dbReference type="Proteomes" id="UP000314986"/>
    </source>
</evidence>
<keyword evidence="4" id="KW-1185">Reference proteome</keyword>
<name>A0A4W3HZF2_CALMI</name>
<evidence type="ECO:0000256" key="2">
    <source>
        <dbReference type="SAM" id="Phobius"/>
    </source>
</evidence>
<keyword evidence="2" id="KW-0812">Transmembrane</keyword>
<comment type="similarity">
    <text evidence="1">Belongs to the TTI2 family.</text>
</comment>
<dbReference type="Pfam" id="PF10521">
    <property type="entry name" value="Tti2"/>
    <property type="match status" value="1"/>
</dbReference>
<reference evidence="4" key="3">
    <citation type="journal article" date="2014" name="Nature">
        <title>Elephant shark genome provides unique insights into gnathostome evolution.</title>
        <authorList>
            <consortium name="International Elephant Shark Genome Sequencing Consortium"/>
            <person name="Venkatesh B."/>
            <person name="Lee A.P."/>
            <person name="Ravi V."/>
            <person name="Maurya A.K."/>
            <person name="Lian M.M."/>
            <person name="Swann J.B."/>
            <person name="Ohta Y."/>
            <person name="Flajnik M.F."/>
            <person name="Sutoh Y."/>
            <person name="Kasahara M."/>
            <person name="Hoon S."/>
            <person name="Gangu V."/>
            <person name="Roy S.W."/>
            <person name="Irimia M."/>
            <person name="Korzh V."/>
            <person name="Kondrychyn I."/>
            <person name="Lim Z.W."/>
            <person name="Tay B.H."/>
            <person name="Tohari S."/>
            <person name="Kong K.W."/>
            <person name="Ho S."/>
            <person name="Lorente-Galdos B."/>
            <person name="Quilez J."/>
            <person name="Marques-Bonet T."/>
            <person name="Raney B.J."/>
            <person name="Ingham P.W."/>
            <person name="Tay A."/>
            <person name="Hillier L.W."/>
            <person name="Minx P."/>
            <person name="Boehm T."/>
            <person name="Wilson R.K."/>
            <person name="Brenner S."/>
            <person name="Warren W.C."/>
        </authorList>
    </citation>
    <scope>NUCLEOTIDE SEQUENCE [LARGE SCALE GENOMIC DNA]</scope>
</reference>
<dbReference type="PANTHER" id="PTHR32226:SF2">
    <property type="entry name" value="TELO2-INTERACTING PROTEIN 2"/>
    <property type="match status" value="1"/>
</dbReference>
<reference evidence="3" key="5">
    <citation type="submission" date="2025-09" db="UniProtKB">
        <authorList>
            <consortium name="Ensembl"/>
        </authorList>
    </citation>
    <scope>IDENTIFICATION</scope>
</reference>
<reference evidence="3" key="4">
    <citation type="submission" date="2025-08" db="UniProtKB">
        <authorList>
            <consortium name="Ensembl"/>
        </authorList>
    </citation>
    <scope>IDENTIFICATION</scope>
</reference>
<keyword evidence="2" id="KW-1133">Transmembrane helix</keyword>
<dbReference type="PANTHER" id="PTHR32226">
    <property type="entry name" value="TELO2-INTERACTING PROTEIN 2"/>
    <property type="match status" value="1"/>
</dbReference>
<dbReference type="InterPro" id="IPR018870">
    <property type="entry name" value="Tti2"/>
</dbReference>
<protein>
    <submittedName>
        <fullName evidence="3">TELO2 interacting protein 2</fullName>
    </submittedName>
</protein>
<keyword evidence="2" id="KW-0472">Membrane</keyword>
<dbReference type="GO" id="GO:0110078">
    <property type="term" value="C:TTT Hsp90 cochaperone complex"/>
    <property type="evidence" value="ECO:0007669"/>
    <property type="project" value="InterPro"/>
</dbReference>
<reference evidence="4" key="1">
    <citation type="journal article" date="2006" name="Science">
        <title>Ancient noncoding elements conserved in the human genome.</title>
        <authorList>
            <person name="Venkatesh B."/>
            <person name="Kirkness E.F."/>
            <person name="Loh Y.H."/>
            <person name="Halpern A.L."/>
            <person name="Lee A.P."/>
            <person name="Johnson J."/>
            <person name="Dandona N."/>
            <person name="Viswanathan L.D."/>
            <person name="Tay A."/>
            <person name="Venter J.C."/>
            <person name="Strausberg R.L."/>
            <person name="Brenner S."/>
        </authorList>
    </citation>
    <scope>NUCLEOTIDE SEQUENCE [LARGE SCALE GENOMIC DNA]</scope>
</reference>
<dbReference type="GO" id="GO:0005829">
    <property type="term" value="C:cytosol"/>
    <property type="evidence" value="ECO:0007669"/>
    <property type="project" value="TreeGrafter"/>
</dbReference>
<dbReference type="AlphaFoldDB" id="A0A4W3HZF2"/>
<dbReference type="InParanoid" id="A0A4W3HZF2"/>
<dbReference type="Ensembl" id="ENSCMIT00000022172.1">
    <property type="protein sequence ID" value="ENSCMIP00000021786.1"/>
    <property type="gene ID" value="ENSCMIG00000009890.1"/>
</dbReference>
<dbReference type="STRING" id="7868.ENSCMIP00000021786"/>
<dbReference type="Proteomes" id="UP000314986">
    <property type="component" value="Unassembled WGS sequence"/>
</dbReference>
<sequence>MCVILPRETGKLNPASGRVLCWVLERARSPALSLHLDAALPPALLLSDDYRTNNKVLGVRCLQHIIVNVPPAELLQYNRAQVLYHALYNHLYTHEVSLVQAVLPCLLALLPVLEGPPDPGKPRAPGPSDDTLRLILTHMEAEDKIPLRRVYASHLPTFTARLGITVLRHWKRLQRVILGYLEVDDGSSDEAARLGVLRTLETVIQQAWPRSVSTDAGLGPLLRALLRLVLDVCEGGSEAAGSREQLLQSATRCVCLLHHCSSDTVPVSAAPVCLSLSLHSSLLLLQLLTVCVCVCVCVAFSWC</sequence>
<organism evidence="3 4">
    <name type="scientific">Callorhinchus milii</name>
    <name type="common">Ghost shark</name>
    <dbReference type="NCBI Taxonomy" id="7868"/>
    <lineage>
        <taxon>Eukaryota</taxon>
        <taxon>Metazoa</taxon>
        <taxon>Chordata</taxon>
        <taxon>Craniata</taxon>
        <taxon>Vertebrata</taxon>
        <taxon>Chondrichthyes</taxon>
        <taxon>Holocephali</taxon>
        <taxon>Chimaeriformes</taxon>
        <taxon>Callorhinchidae</taxon>
        <taxon>Callorhinchus</taxon>
    </lineage>
</organism>